<sequence length="81" mass="9469">MMTPLAISNYLGLFLLLVVVYPFAMIAINFVIYEQDRRNKIAIWFSIICVLVAILLLVLHMKIEIIYGKELLDAWRLNNQQ</sequence>
<evidence type="ECO:0000313" key="3">
    <source>
        <dbReference type="Proteomes" id="UP000195719"/>
    </source>
</evidence>
<keyword evidence="1" id="KW-0472">Membrane</keyword>
<keyword evidence="1" id="KW-0812">Transmembrane</keyword>
<reference evidence="3" key="1">
    <citation type="submission" date="2017-06" db="EMBL/GenBank/DDBJ databases">
        <authorList>
            <person name="Rodrigo-Torres L."/>
            <person name="Arahal R.D."/>
            <person name="Lucena T."/>
        </authorList>
    </citation>
    <scope>NUCLEOTIDE SEQUENCE [LARGE SCALE GENOMIC DNA]</scope>
    <source>
        <strain evidence="3">CECT 9192</strain>
    </source>
</reference>
<dbReference type="EMBL" id="FYAJ01000001">
    <property type="protein sequence ID" value="SMY32813.1"/>
    <property type="molecule type" value="Genomic_DNA"/>
</dbReference>
<feature type="transmembrane region" description="Helical" evidence="1">
    <location>
        <begin position="41"/>
        <end position="61"/>
    </location>
</feature>
<dbReference type="Proteomes" id="UP000195719">
    <property type="component" value="Unassembled WGS sequence"/>
</dbReference>
<name>A0A1Y6M8D0_9GAMM</name>
<evidence type="ECO:0000313" key="2">
    <source>
        <dbReference type="EMBL" id="SMY32813.1"/>
    </source>
</evidence>
<evidence type="ECO:0000256" key="1">
    <source>
        <dbReference type="SAM" id="Phobius"/>
    </source>
</evidence>
<organism evidence="2 3">
    <name type="scientific">Photobacterium andalusiense</name>
    <dbReference type="NCBI Taxonomy" id="2204296"/>
    <lineage>
        <taxon>Bacteria</taxon>
        <taxon>Pseudomonadati</taxon>
        <taxon>Pseudomonadota</taxon>
        <taxon>Gammaproteobacteria</taxon>
        <taxon>Vibrionales</taxon>
        <taxon>Vibrionaceae</taxon>
        <taxon>Photobacterium</taxon>
    </lineage>
</organism>
<protein>
    <submittedName>
        <fullName evidence="2">Uncharacterized protein</fullName>
    </submittedName>
</protein>
<proteinExistence type="predicted"/>
<feature type="transmembrane region" description="Helical" evidence="1">
    <location>
        <begin position="12"/>
        <end position="32"/>
    </location>
</feature>
<dbReference type="RefSeq" id="WP_234998907.1">
    <property type="nucleotide sequence ID" value="NZ_FYAJ01000001.1"/>
</dbReference>
<keyword evidence="1" id="KW-1133">Transmembrane helix</keyword>
<dbReference type="AlphaFoldDB" id="A0A1Y6M8D0"/>
<accession>A0A1Y6M8D0</accession>
<gene>
    <name evidence="2" type="ORF">PAND9192_00622</name>
</gene>
<keyword evidence="3" id="KW-1185">Reference proteome</keyword>